<feature type="compositionally biased region" description="Acidic residues" evidence="1">
    <location>
        <begin position="1"/>
        <end position="17"/>
    </location>
</feature>
<evidence type="ECO:0008006" key="5">
    <source>
        <dbReference type="Google" id="ProtNLM"/>
    </source>
</evidence>
<feature type="region of interest" description="Disordered" evidence="1">
    <location>
        <begin position="1"/>
        <end position="24"/>
    </location>
</feature>
<dbReference type="RefSeq" id="WP_132196326.1">
    <property type="nucleotide sequence ID" value="NZ_SLWM01000032.1"/>
</dbReference>
<reference evidence="3 4" key="1">
    <citation type="journal article" date="2015" name="Stand. Genomic Sci.">
        <title>Genomic Encyclopedia of Bacterial and Archaeal Type Strains, Phase III: the genomes of soil and plant-associated and newly described type strains.</title>
        <authorList>
            <person name="Whitman W.B."/>
            <person name="Woyke T."/>
            <person name="Klenk H.P."/>
            <person name="Zhou Y."/>
            <person name="Lilburn T.G."/>
            <person name="Beck B.J."/>
            <person name="De Vos P."/>
            <person name="Vandamme P."/>
            <person name="Eisen J.A."/>
            <person name="Garrity G."/>
            <person name="Hugenholtz P."/>
            <person name="Kyrpides N.C."/>
        </authorList>
    </citation>
    <scope>NUCLEOTIDE SEQUENCE [LARGE SCALE GENOMIC DNA]</scope>
    <source>
        <strain evidence="3 4">VKM Ac-2538</strain>
    </source>
</reference>
<sequence length="304" mass="31293">MENDDLTEEIADGEDPADQPVRSRRMRHLAVTGLAVAAVAGIAIAGSAAARTGNADNSTGTAVAGSGPAATPGGATPGQATTGQATPGQSTPGNATPGQATPGQVTKSEGRVDPKSMPEPKEQPLPGDPVAACKKLIAESAEHPGRNAKVVARLDGAPGTVLILADSKYWAGCDTAYARHDGQGSLREPARIAKPSASDADAFAVANNIIPTAGKKYEYYWAAGALPSGVTKIAYTFPDGVTTQAVVKGNYWVMQYRQAKPWVEGADAEQPKIKVTLSRANGTVVKTHNLVWGEQTCAQISHGC</sequence>
<evidence type="ECO:0000256" key="1">
    <source>
        <dbReference type="SAM" id="MobiDB-lite"/>
    </source>
</evidence>
<feature type="compositionally biased region" description="Basic and acidic residues" evidence="1">
    <location>
        <begin position="108"/>
        <end position="122"/>
    </location>
</feature>
<keyword evidence="2" id="KW-0812">Transmembrane</keyword>
<comment type="caution">
    <text evidence="3">The sequence shown here is derived from an EMBL/GenBank/DDBJ whole genome shotgun (WGS) entry which is preliminary data.</text>
</comment>
<evidence type="ECO:0000313" key="3">
    <source>
        <dbReference type="EMBL" id="TCO11277.1"/>
    </source>
</evidence>
<keyword evidence="4" id="KW-1185">Reference proteome</keyword>
<feature type="compositionally biased region" description="Low complexity" evidence="1">
    <location>
        <begin position="58"/>
        <end position="93"/>
    </location>
</feature>
<evidence type="ECO:0000256" key="2">
    <source>
        <dbReference type="SAM" id="Phobius"/>
    </source>
</evidence>
<name>A0ABY2B7R7_9ACTN</name>
<feature type="compositionally biased region" description="Polar residues" evidence="1">
    <location>
        <begin position="94"/>
        <end position="107"/>
    </location>
</feature>
<dbReference type="Proteomes" id="UP000295818">
    <property type="component" value="Unassembled WGS sequence"/>
</dbReference>
<proteinExistence type="predicted"/>
<evidence type="ECO:0000313" key="4">
    <source>
        <dbReference type="Proteomes" id="UP000295818"/>
    </source>
</evidence>
<protein>
    <recommendedName>
        <fullName evidence="5">Lipoprotein</fullName>
    </recommendedName>
</protein>
<gene>
    <name evidence="3" type="ORF">EV644_1327</name>
</gene>
<dbReference type="EMBL" id="SLWM01000032">
    <property type="protein sequence ID" value="TCO11277.1"/>
    <property type="molecule type" value="Genomic_DNA"/>
</dbReference>
<accession>A0ABY2B7R7</accession>
<feature type="region of interest" description="Disordered" evidence="1">
    <location>
        <begin position="50"/>
        <end position="129"/>
    </location>
</feature>
<keyword evidence="2" id="KW-0472">Membrane</keyword>
<keyword evidence="2" id="KW-1133">Transmembrane helix</keyword>
<feature type="transmembrane region" description="Helical" evidence="2">
    <location>
        <begin position="29"/>
        <end position="50"/>
    </location>
</feature>
<organism evidence="3 4">
    <name type="scientific">Kribbella orskensis</name>
    <dbReference type="NCBI Taxonomy" id="2512216"/>
    <lineage>
        <taxon>Bacteria</taxon>
        <taxon>Bacillati</taxon>
        <taxon>Actinomycetota</taxon>
        <taxon>Actinomycetes</taxon>
        <taxon>Propionibacteriales</taxon>
        <taxon>Kribbellaceae</taxon>
        <taxon>Kribbella</taxon>
    </lineage>
</organism>